<reference evidence="3 4" key="1">
    <citation type="submission" date="2023-03" db="EMBL/GenBank/DDBJ databases">
        <title>YIM 133296 draft genome.</title>
        <authorList>
            <person name="Xiong L."/>
        </authorList>
    </citation>
    <scope>NUCLEOTIDE SEQUENCE [LARGE SCALE GENOMIC DNA]</scope>
    <source>
        <strain evidence="3 4">YIM 133296</strain>
    </source>
</reference>
<dbReference type="EMBL" id="JAROAV010000044">
    <property type="protein sequence ID" value="MDF8265962.1"/>
    <property type="molecule type" value="Genomic_DNA"/>
</dbReference>
<dbReference type="Pfam" id="PF00582">
    <property type="entry name" value="Usp"/>
    <property type="match status" value="1"/>
</dbReference>
<feature type="region of interest" description="Disordered" evidence="1">
    <location>
        <begin position="153"/>
        <end position="172"/>
    </location>
</feature>
<dbReference type="Proteomes" id="UP001528912">
    <property type="component" value="Unassembled WGS sequence"/>
</dbReference>
<comment type="caution">
    <text evidence="3">The sequence shown here is derived from an EMBL/GenBank/DDBJ whole genome shotgun (WGS) entry which is preliminary data.</text>
</comment>
<sequence length="172" mass="18370">MSSESSLSRPLVVGYDDHPASRRALEHAVELAQRLDVPLHVVHVVDTEDMPIDPDSITWSEEVRLRGRDLADHVAGLVPLPPDRWTYRSGTGPVWPTLLEAATETGAWLVVVGQHTHAKGVSAAIGRLLTGRRATAVTDSLLRHGTLSVLVVGGPVGDDTGEESPGTDRPTG</sequence>
<dbReference type="PANTHER" id="PTHR43010:SF1">
    <property type="entry name" value="USPA DOMAIN-CONTAINING PROTEIN"/>
    <property type="match status" value="1"/>
</dbReference>
<dbReference type="InterPro" id="IPR014729">
    <property type="entry name" value="Rossmann-like_a/b/a_fold"/>
</dbReference>
<organism evidence="3 4">
    <name type="scientific">Luteipulveratus flavus</name>
    <dbReference type="NCBI Taxonomy" id="3031728"/>
    <lineage>
        <taxon>Bacteria</taxon>
        <taxon>Bacillati</taxon>
        <taxon>Actinomycetota</taxon>
        <taxon>Actinomycetes</taxon>
        <taxon>Micrococcales</taxon>
        <taxon>Dermacoccaceae</taxon>
        <taxon>Luteipulveratus</taxon>
    </lineage>
</organism>
<dbReference type="CDD" id="cd00293">
    <property type="entry name" value="USP-like"/>
    <property type="match status" value="1"/>
</dbReference>
<accession>A0ABT6CCG2</accession>
<evidence type="ECO:0000256" key="1">
    <source>
        <dbReference type="SAM" id="MobiDB-lite"/>
    </source>
</evidence>
<evidence type="ECO:0000313" key="4">
    <source>
        <dbReference type="Proteomes" id="UP001528912"/>
    </source>
</evidence>
<keyword evidence="4" id="KW-1185">Reference proteome</keyword>
<dbReference type="RefSeq" id="WP_275239273.1">
    <property type="nucleotide sequence ID" value="NZ_JARFJC010000038.1"/>
</dbReference>
<evidence type="ECO:0000259" key="2">
    <source>
        <dbReference type="Pfam" id="PF00582"/>
    </source>
</evidence>
<gene>
    <name evidence="3" type="ORF">P4R38_17075</name>
</gene>
<dbReference type="Gene3D" id="3.40.50.620">
    <property type="entry name" value="HUPs"/>
    <property type="match status" value="1"/>
</dbReference>
<dbReference type="InterPro" id="IPR006016">
    <property type="entry name" value="UspA"/>
</dbReference>
<feature type="domain" description="UspA" evidence="2">
    <location>
        <begin position="9"/>
        <end position="152"/>
    </location>
</feature>
<proteinExistence type="predicted"/>
<evidence type="ECO:0000313" key="3">
    <source>
        <dbReference type="EMBL" id="MDF8265962.1"/>
    </source>
</evidence>
<name>A0ABT6CCG2_9MICO</name>
<protein>
    <submittedName>
        <fullName evidence="3">Universal stress protein</fullName>
    </submittedName>
</protein>
<dbReference type="SUPFAM" id="SSF52402">
    <property type="entry name" value="Adenine nucleotide alpha hydrolases-like"/>
    <property type="match status" value="1"/>
</dbReference>
<dbReference type="InterPro" id="IPR051688">
    <property type="entry name" value="USP_A"/>
</dbReference>
<dbReference type="PANTHER" id="PTHR43010">
    <property type="entry name" value="UNIVERSAL STRESS PROTEIN SLR1230"/>
    <property type="match status" value="1"/>
</dbReference>